<accession>A0ABW1MAB8</accession>
<dbReference type="RefSeq" id="WP_386406334.1">
    <property type="nucleotide sequence ID" value="NZ_JBHSPT010000119.1"/>
</dbReference>
<comment type="caution">
    <text evidence="1">The sequence shown here is derived from an EMBL/GenBank/DDBJ whole genome shotgun (WGS) entry which is preliminary data.</text>
</comment>
<organism evidence="1 2">
    <name type="scientific">Streptomyces pratens</name>
    <dbReference type="NCBI Taxonomy" id="887456"/>
    <lineage>
        <taxon>Bacteria</taxon>
        <taxon>Bacillati</taxon>
        <taxon>Actinomycetota</taxon>
        <taxon>Actinomycetes</taxon>
        <taxon>Kitasatosporales</taxon>
        <taxon>Streptomycetaceae</taxon>
        <taxon>Streptomyces</taxon>
    </lineage>
</organism>
<gene>
    <name evidence="1" type="ORF">ACFP50_34760</name>
</gene>
<keyword evidence="2" id="KW-1185">Reference proteome</keyword>
<sequence>MAKNSSPSHLYFLTQPKGDGAMLFSMQATPHGPELAKIGTFDSRAESHLLAAALNAALQGGTGALDEVHRCSASLSGPLRKAIIDVVEEIEDAHRDAPRAQAARKVSRAVTENLEQPNVAMLSLFSATSCGNCLACGCAADEDCMKCPVCGVDGRGCENCGTVEVTPRAAFVLHRELRDLADRTYLAAHQSDFWEHSVPASAGTQSDWFLLHCARAYDDLAADLLAGGIPEPRCLAESVLLGYAVPSIGGPRAESVHTDEACQALPSSRFDKDWEFPVYMSEVLDVGDRAYEFLEADVLEEDLWDEWFKPYPGIEPRDRTRGFRG</sequence>
<evidence type="ECO:0000313" key="2">
    <source>
        <dbReference type="Proteomes" id="UP001596242"/>
    </source>
</evidence>
<dbReference type="EMBL" id="JBHSPT010000119">
    <property type="protein sequence ID" value="MFC6060378.1"/>
    <property type="molecule type" value="Genomic_DNA"/>
</dbReference>
<proteinExistence type="predicted"/>
<name>A0ABW1MAB8_9ACTN</name>
<evidence type="ECO:0000313" key="1">
    <source>
        <dbReference type="EMBL" id="MFC6060378.1"/>
    </source>
</evidence>
<protein>
    <submittedName>
        <fullName evidence="1">Uncharacterized protein</fullName>
    </submittedName>
</protein>
<dbReference type="Proteomes" id="UP001596242">
    <property type="component" value="Unassembled WGS sequence"/>
</dbReference>
<reference evidence="2" key="1">
    <citation type="journal article" date="2019" name="Int. J. Syst. Evol. Microbiol.">
        <title>The Global Catalogue of Microorganisms (GCM) 10K type strain sequencing project: providing services to taxonomists for standard genome sequencing and annotation.</title>
        <authorList>
            <consortium name="The Broad Institute Genomics Platform"/>
            <consortium name="The Broad Institute Genome Sequencing Center for Infectious Disease"/>
            <person name="Wu L."/>
            <person name="Ma J."/>
        </authorList>
    </citation>
    <scope>NUCLEOTIDE SEQUENCE [LARGE SCALE GENOMIC DNA]</scope>
    <source>
        <strain evidence="2">JCM 12763</strain>
    </source>
</reference>